<protein>
    <submittedName>
        <fullName evidence="2">Uma2 family endonuclease</fullName>
    </submittedName>
</protein>
<keyword evidence="2" id="KW-0378">Hydrolase</keyword>
<dbReference type="InterPro" id="IPR012296">
    <property type="entry name" value="Nuclease_put_TT1808"/>
</dbReference>
<dbReference type="CDD" id="cd06260">
    <property type="entry name" value="DUF820-like"/>
    <property type="match status" value="1"/>
</dbReference>
<dbReference type="RefSeq" id="WP_330486431.1">
    <property type="nucleotide sequence ID" value="NZ_JAZBJZ010000202.1"/>
</dbReference>
<name>A0AAW9Q9W5_9CYAN</name>
<reference evidence="2" key="1">
    <citation type="submission" date="2024-01" db="EMBL/GenBank/DDBJ databases">
        <title>Bank of Algae and Cyanobacteria of the Azores (BACA) strain genomes.</title>
        <authorList>
            <person name="Luz R."/>
            <person name="Cordeiro R."/>
            <person name="Fonseca A."/>
            <person name="Goncalves V."/>
        </authorList>
    </citation>
    <scope>NUCLEOTIDE SEQUENCE</scope>
    <source>
        <strain evidence="2">BACA0141</strain>
    </source>
</reference>
<dbReference type="PANTHER" id="PTHR35400">
    <property type="entry name" value="SLR1083 PROTEIN"/>
    <property type="match status" value="1"/>
</dbReference>
<dbReference type="InterPro" id="IPR008538">
    <property type="entry name" value="Uma2"/>
</dbReference>
<evidence type="ECO:0000313" key="3">
    <source>
        <dbReference type="Proteomes" id="UP001333818"/>
    </source>
</evidence>
<dbReference type="InterPro" id="IPR011335">
    <property type="entry name" value="Restrct_endonuc-II-like"/>
</dbReference>
<accession>A0AAW9Q9W5</accession>
<comment type="caution">
    <text evidence="2">The sequence shown here is derived from an EMBL/GenBank/DDBJ whole genome shotgun (WGS) entry which is preliminary data.</text>
</comment>
<dbReference type="AlphaFoldDB" id="A0AAW9Q9W5"/>
<keyword evidence="2" id="KW-0255">Endonuclease</keyword>
<evidence type="ECO:0000259" key="1">
    <source>
        <dbReference type="Pfam" id="PF05685"/>
    </source>
</evidence>
<sequence length="87" mass="9795">MSSTTIQDDLGYKRLLYERLDVREYWVVDAHKAEVFAFAIADGGSGRITRSQVLEGLEISTVEEALQRSQSEDDGAIARWLLQTFNG</sequence>
<dbReference type="PANTHER" id="PTHR35400:SF1">
    <property type="entry name" value="SLR1083 PROTEIN"/>
    <property type="match status" value="1"/>
</dbReference>
<dbReference type="Gene3D" id="3.90.1570.10">
    <property type="entry name" value="tt1808, chain A"/>
    <property type="match status" value="1"/>
</dbReference>
<keyword evidence="3" id="KW-1185">Reference proteome</keyword>
<dbReference type="Pfam" id="PF05685">
    <property type="entry name" value="Uma2"/>
    <property type="match status" value="1"/>
</dbReference>
<gene>
    <name evidence="2" type="ORF">V2H45_24965</name>
</gene>
<dbReference type="SUPFAM" id="SSF52980">
    <property type="entry name" value="Restriction endonuclease-like"/>
    <property type="match status" value="1"/>
</dbReference>
<evidence type="ECO:0000313" key="2">
    <source>
        <dbReference type="EMBL" id="MEE3719993.1"/>
    </source>
</evidence>
<organism evidence="2 3">
    <name type="scientific">Tumidithrix elongata BACA0141</name>
    <dbReference type="NCBI Taxonomy" id="2716417"/>
    <lineage>
        <taxon>Bacteria</taxon>
        <taxon>Bacillati</taxon>
        <taxon>Cyanobacteriota</taxon>
        <taxon>Cyanophyceae</taxon>
        <taxon>Pseudanabaenales</taxon>
        <taxon>Pseudanabaenaceae</taxon>
        <taxon>Tumidithrix</taxon>
        <taxon>Tumidithrix elongata</taxon>
    </lineage>
</organism>
<dbReference type="GO" id="GO:0004519">
    <property type="term" value="F:endonuclease activity"/>
    <property type="evidence" value="ECO:0007669"/>
    <property type="project" value="UniProtKB-KW"/>
</dbReference>
<feature type="domain" description="Putative restriction endonuclease" evidence="1">
    <location>
        <begin position="2"/>
        <end position="67"/>
    </location>
</feature>
<dbReference type="Proteomes" id="UP001333818">
    <property type="component" value="Unassembled WGS sequence"/>
</dbReference>
<keyword evidence="2" id="KW-0540">Nuclease</keyword>
<proteinExistence type="predicted"/>
<dbReference type="EMBL" id="JAZBJZ010000202">
    <property type="protein sequence ID" value="MEE3719993.1"/>
    <property type="molecule type" value="Genomic_DNA"/>
</dbReference>